<keyword evidence="2" id="KW-1003">Cell membrane</keyword>
<dbReference type="RefSeq" id="WP_382220045.1">
    <property type="nucleotide sequence ID" value="NZ_JBHTCA010000002.1"/>
</dbReference>
<evidence type="ECO:0000313" key="8">
    <source>
        <dbReference type="Proteomes" id="UP001596501"/>
    </source>
</evidence>
<comment type="caution">
    <text evidence="7">The sequence shown here is derived from an EMBL/GenBank/DDBJ whole genome shotgun (WGS) entry which is preliminary data.</text>
</comment>
<dbReference type="Pfam" id="PF02653">
    <property type="entry name" value="BPD_transp_2"/>
    <property type="match status" value="1"/>
</dbReference>
<dbReference type="InterPro" id="IPR001851">
    <property type="entry name" value="ABC_transp_permease"/>
</dbReference>
<sequence>MNTLNRSQGWMLHGGLLAVAIAFPLVFSSPFWVNFGVLALFYAFIGQSWNIAGGFAGQLSFGHVVFFGAGAYASTILQIRFGFNPWWGLPASAVAGGVVGFVIAFMSFRAGLKGSYFALITLAFAEVLRIVANSVEITGGGLGMLIPAKPSAANFQFPERIGFYWVILVLTVGSIAVAVWLKHSRFGAQLAAIRENEDAARALGINIFQEKVKVLILSGAMCGMGGAFFAQYFLYIDPMIVFGVDKSVEMLLVSMVGGAGTVYGPLIGAVLLAAVGDGARVLTNVQGLSLVIYGTLLVIIIAFLPNGLIDLFQRMFKRSQAAPRQGEK</sequence>
<feature type="transmembrane region" description="Helical" evidence="6">
    <location>
        <begin position="51"/>
        <end position="74"/>
    </location>
</feature>
<accession>A0ABW2QF37</accession>
<feature type="transmembrane region" description="Helical" evidence="6">
    <location>
        <begin position="114"/>
        <end position="132"/>
    </location>
</feature>
<keyword evidence="3 6" id="KW-0812">Transmembrane</keyword>
<evidence type="ECO:0000256" key="5">
    <source>
        <dbReference type="ARBA" id="ARBA00023136"/>
    </source>
</evidence>
<feature type="transmembrane region" description="Helical" evidence="6">
    <location>
        <begin position="12"/>
        <end position="45"/>
    </location>
</feature>
<evidence type="ECO:0000313" key="7">
    <source>
        <dbReference type="EMBL" id="MFC7408080.1"/>
    </source>
</evidence>
<reference evidence="8" key="1">
    <citation type="journal article" date="2019" name="Int. J. Syst. Evol. Microbiol.">
        <title>The Global Catalogue of Microorganisms (GCM) 10K type strain sequencing project: providing services to taxonomists for standard genome sequencing and annotation.</title>
        <authorList>
            <consortium name="The Broad Institute Genomics Platform"/>
            <consortium name="The Broad Institute Genome Sequencing Center for Infectious Disease"/>
            <person name="Wu L."/>
            <person name="Ma J."/>
        </authorList>
    </citation>
    <scope>NUCLEOTIDE SEQUENCE [LARGE SCALE GENOMIC DNA]</scope>
    <source>
        <strain evidence="8">CGMCC 1.12371</strain>
    </source>
</reference>
<dbReference type="CDD" id="cd06581">
    <property type="entry name" value="TM_PBP1_LivM_like"/>
    <property type="match status" value="1"/>
</dbReference>
<protein>
    <submittedName>
        <fullName evidence="7">Branched-chain amino acid ABC transporter permease</fullName>
    </submittedName>
</protein>
<comment type="subcellular location">
    <subcellularLocation>
        <location evidence="1">Cell membrane</location>
        <topology evidence="1">Multi-pass membrane protein</topology>
    </subcellularLocation>
</comment>
<evidence type="ECO:0000256" key="1">
    <source>
        <dbReference type="ARBA" id="ARBA00004651"/>
    </source>
</evidence>
<feature type="transmembrane region" description="Helical" evidence="6">
    <location>
        <begin position="214"/>
        <end position="236"/>
    </location>
</feature>
<evidence type="ECO:0000256" key="6">
    <source>
        <dbReference type="SAM" id="Phobius"/>
    </source>
</evidence>
<keyword evidence="4 6" id="KW-1133">Transmembrane helix</keyword>
<dbReference type="InterPro" id="IPR043428">
    <property type="entry name" value="LivM-like"/>
</dbReference>
<evidence type="ECO:0000256" key="4">
    <source>
        <dbReference type="ARBA" id="ARBA00022989"/>
    </source>
</evidence>
<evidence type="ECO:0000256" key="2">
    <source>
        <dbReference type="ARBA" id="ARBA00022475"/>
    </source>
</evidence>
<organism evidence="7 8">
    <name type="scientific">Hydrogenophaga atypica</name>
    <dbReference type="NCBI Taxonomy" id="249409"/>
    <lineage>
        <taxon>Bacteria</taxon>
        <taxon>Pseudomonadati</taxon>
        <taxon>Pseudomonadota</taxon>
        <taxon>Betaproteobacteria</taxon>
        <taxon>Burkholderiales</taxon>
        <taxon>Comamonadaceae</taxon>
        <taxon>Hydrogenophaga</taxon>
    </lineage>
</organism>
<keyword evidence="8" id="KW-1185">Reference proteome</keyword>
<feature type="transmembrane region" description="Helical" evidence="6">
    <location>
        <begin position="248"/>
        <end position="275"/>
    </location>
</feature>
<keyword evidence="5 6" id="KW-0472">Membrane</keyword>
<name>A0ABW2QF37_9BURK</name>
<proteinExistence type="predicted"/>
<feature type="transmembrane region" description="Helical" evidence="6">
    <location>
        <begin position="287"/>
        <end position="309"/>
    </location>
</feature>
<dbReference type="PANTHER" id="PTHR30482">
    <property type="entry name" value="HIGH-AFFINITY BRANCHED-CHAIN AMINO ACID TRANSPORT SYSTEM PERMEASE"/>
    <property type="match status" value="1"/>
</dbReference>
<evidence type="ECO:0000256" key="3">
    <source>
        <dbReference type="ARBA" id="ARBA00022692"/>
    </source>
</evidence>
<feature type="transmembrane region" description="Helical" evidence="6">
    <location>
        <begin position="161"/>
        <end position="181"/>
    </location>
</feature>
<dbReference type="PANTHER" id="PTHR30482:SF10">
    <property type="entry name" value="HIGH-AFFINITY BRANCHED-CHAIN AMINO ACID TRANSPORT PROTEIN BRAE"/>
    <property type="match status" value="1"/>
</dbReference>
<dbReference type="Proteomes" id="UP001596501">
    <property type="component" value="Unassembled WGS sequence"/>
</dbReference>
<gene>
    <name evidence="7" type="ORF">ACFQPB_04345</name>
</gene>
<feature type="transmembrane region" description="Helical" evidence="6">
    <location>
        <begin position="86"/>
        <end position="108"/>
    </location>
</feature>
<dbReference type="EMBL" id="JBHTCA010000002">
    <property type="protein sequence ID" value="MFC7408080.1"/>
    <property type="molecule type" value="Genomic_DNA"/>
</dbReference>